<keyword evidence="1" id="KW-0645">Protease</keyword>
<reference evidence="5 6" key="1">
    <citation type="submission" date="2015-07" db="EMBL/GenBank/DDBJ databases">
        <authorList>
            <person name="Noorani M."/>
        </authorList>
    </citation>
    <scope>NUCLEOTIDE SEQUENCE [LARGE SCALE GENOMIC DNA]</scope>
    <source>
        <strain evidence="5 6">KCTC 42284</strain>
    </source>
</reference>
<evidence type="ECO:0000256" key="3">
    <source>
        <dbReference type="SAM" id="SignalP"/>
    </source>
</evidence>
<keyword evidence="6" id="KW-1185">Reference proteome</keyword>
<dbReference type="KEGG" id="wma:WM2015_1177"/>
<dbReference type="EMBL" id="CP012154">
    <property type="protein sequence ID" value="AKS41551.1"/>
    <property type="molecule type" value="Genomic_DNA"/>
</dbReference>
<dbReference type="InterPro" id="IPR002884">
    <property type="entry name" value="P_dom"/>
</dbReference>
<dbReference type="AlphaFoldDB" id="A0A0K0XVA4"/>
<feature type="domain" description="P/Homo B" evidence="4">
    <location>
        <begin position="21"/>
        <end position="209"/>
    </location>
</feature>
<evidence type="ECO:0000313" key="5">
    <source>
        <dbReference type="EMBL" id="AKS41551.1"/>
    </source>
</evidence>
<evidence type="ECO:0000256" key="1">
    <source>
        <dbReference type="ARBA" id="ARBA00022670"/>
    </source>
</evidence>
<dbReference type="Gene3D" id="2.60.120.260">
    <property type="entry name" value="Galactose-binding domain-like"/>
    <property type="match status" value="1"/>
</dbReference>
<dbReference type="Proteomes" id="UP000066624">
    <property type="component" value="Chromosome"/>
</dbReference>
<accession>A0A0K0XVA4</accession>
<evidence type="ECO:0000259" key="4">
    <source>
        <dbReference type="PROSITE" id="PS51829"/>
    </source>
</evidence>
<keyword evidence="2" id="KW-0378">Hydrolase</keyword>
<dbReference type="PROSITE" id="PS51829">
    <property type="entry name" value="P_HOMO_B"/>
    <property type="match status" value="1"/>
</dbReference>
<proteinExistence type="predicted"/>
<dbReference type="GO" id="GO:0006508">
    <property type="term" value="P:proteolysis"/>
    <property type="evidence" value="ECO:0007669"/>
    <property type="project" value="UniProtKB-KW"/>
</dbReference>
<evidence type="ECO:0000256" key="2">
    <source>
        <dbReference type="ARBA" id="ARBA00022801"/>
    </source>
</evidence>
<evidence type="ECO:0000313" key="6">
    <source>
        <dbReference type="Proteomes" id="UP000066624"/>
    </source>
</evidence>
<dbReference type="SUPFAM" id="SSF49785">
    <property type="entry name" value="Galactose-binding domain-like"/>
    <property type="match status" value="1"/>
</dbReference>
<organism evidence="5 6">
    <name type="scientific">Wenzhouxiangella marina</name>
    <dbReference type="NCBI Taxonomy" id="1579979"/>
    <lineage>
        <taxon>Bacteria</taxon>
        <taxon>Pseudomonadati</taxon>
        <taxon>Pseudomonadota</taxon>
        <taxon>Gammaproteobacteria</taxon>
        <taxon>Chromatiales</taxon>
        <taxon>Wenzhouxiangellaceae</taxon>
        <taxon>Wenzhouxiangella</taxon>
    </lineage>
</organism>
<dbReference type="GO" id="GO:0004252">
    <property type="term" value="F:serine-type endopeptidase activity"/>
    <property type="evidence" value="ECO:0007669"/>
    <property type="project" value="InterPro"/>
</dbReference>
<feature type="signal peptide" evidence="3">
    <location>
        <begin position="1"/>
        <end position="21"/>
    </location>
</feature>
<sequence>MRNLMVSSLGAFALAALSSLAVGQTVSFPGAGVGPIPDRGAAGCGPPAGLSLNVVFAASGLVASGNELEGIEVDLDMTHTWVGDVTAELYAPDGVTSHVLFGRVGTTTATGCGDSSNLDGVYTFSTSSFGDLWAAATSVGGADIVPDGLFGTSEPGGSEAGGSFTDMLASFASVGDLNGNWILSVTDQGGGDTGEVRAATLRFIQPPSDLLFDDSFEVLPPP</sequence>
<gene>
    <name evidence="5" type="ORF">WM2015_1177</name>
</gene>
<dbReference type="InterPro" id="IPR008979">
    <property type="entry name" value="Galactose-bd-like_sf"/>
</dbReference>
<dbReference type="Pfam" id="PF01483">
    <property type="entry name" value="P_proprotein"/>
    <property type="match status" value="1"/>
</dbReference>
<keyword evidence="3" id="KW-0732">Signal</keyword>
<protein>
    <recommendedName>
        <fullName evidence="4">P/Homo B domain-containing protein</fullName>
    </recommendedName>
</protein>
<dbReference type="STRING" id="1579979.WM2015_1177"/>
<feature type="chain" id="PRO_5005454330" description="P/Homo B domain-containing protein" evidence="3">
    <location>
        <begin position="22"/>
        <end position="222"/>
    </location>
</feature>
<name>A0A0K0XVA4_9GAMM</name>